<proteinExistence type="predicted"/>
<evidence type="ECO:0000313" key="1">
    <source>
        <dbReference type="EMBL" id="GJE97551.1"/>
    </source>
</evidence>
<gene>
    <name evidence="1" type="ORF">PsYK624_137720</name>
</gene>
<name>A0A9P3GM62_9APHY</name>
<dbReference type="EMBL" id="BPQB01000073">
    <property type="protein sequence ID" value="GJE97551.1"/>
    <property type="molecule type" value="Genomic_DNA"/>
</dbReference>
<keyword evidence="2" id="KW-1185">Reference proteome</keyword>
<dbReference type="AlphaFoldDB" id="A0A9P3GM62"/>
<protein>
    <submittedName>
        <fullName evidence="1">Uncharacterized protein</fullName>
    </submittedName>
</protein>
<sequence length="69" mass="7599">MLQNTCQFSVCGATQTCRIWLRMLHIRRLSGIFVHTPTPCALQSAGDILGLSYAQILGSQRLGIAPRRA</sequence>
<reference evidence="1 2" key="1">
    <citation type="submission" date="2021-08" db="EMBL/GenBank/DDBJ databases">
        <title>Draft Genome Sequence of Phanerochaete sordida strain YK-624.</title>
        <authorList>
            <person name="Mori T."/>
            <person name="Dohra H."/>
            <person name="Suzuki T."/>
            <person name="Kawagishi H."/>
            <person name="Hirai H."/>
        </authorList>
    </citation>
    <scope>NUCLEOTIDE SEQUENCE [LARGE SCALE GENOMIC DNA]</scope>
    <source>
        <strain evidence="1 2">YK-624</strain>
    </source>
</reference>
<evidence type="ECO:0000313" key="2">
    <source>
        <dbReference type="Proteomes" id="UP000703269"/>
    </source>
</evidence>
<organism evidence="1 2">
    <name type="scientific">Phanerochaete sordida</name>
    <dbReference type="NCBI Taxonomy" id="48140"/>
    <lineage>
        <taxon>Eukaryota</taxon>
        <taxon>Fungi</taxon>
        <taxon>Dikarya</taxon>
        <taxon>Basidiomycota</taxon>
        <taxon>Agaricomycotina</taxon>
        <taxon>Agaricomycetes</taxon>
        <taxon>Polyporales</taxon>
        <taxon>Phanerochaetaceae</taxon>
        <taxon>Phanerochaete</taxon>
    </lineage>
</organism>
<comment type="caution">
    <text evidence="1">The sequence shown here is derived from an EMBL/GenBank/DDBJ whole genome shotgun (WGS) entry which is preliminary data.</text>
</comment>
<accession>A0A9P3GM62</accession>
<dbReference type="Proteomes" id="UP000703269">
    <property type="component" value="Unassembled WGS sequence"/>
</dbReference>